<dbReference type="AlphaFoldDB" id="A0A6J4JRC8"/>
<accession>A0A6J4JRC8</accession>
<gene>
    <name evidence="2" type="ORF">AVDCRST_MAG41-3944</name>
</gene>
<protein>
    <submittedName>
        <fullName evidence="2">Uncharacterized protein</fullName>
    </submittedName>
</protein>
<feature type="region of interest" description="Disordered" evidence="1">
    <location>
        <begin position="1"/>
        <end position="41"/>
    </location>
</feature>
<reference evidence="2" key="1">
    <citation type="submission" date="2020-02" db="EMBL/GenBank/DDBJ databases">
        <authorList>
            <person name="Meier V. D."/>
        </authorList>
    </citation>
    <scope>NUCLEOTIDE SEQUENCE</scope>
    <source>
        <strain evidence="2">AVDCRST_MAG41</strain>
    </source>
</reference>
<evidence type="ECO:0000313" key="2">
    <source>
        <dbReference type="EMBL" id="CAA9285468.1"/>
    </source>
</evidence>
<dbReference type="EMBL" id="CADCTP010000368">
    <property type="protein sequence ID" value="CAA9285468.1"/>
    <property type="molecule type" value="Genomic_DNA"/>
</dbReference>
<name>A0A6J4JRC8_9ACTN</name>
<evidence type="ECO:0000256" key="1">
    <source>
        <dbReference type="SAM" id="MobiDB-lite"/>
    </source>
</evidence>
<sequence>MRRRKAGAAARSVRRQDRCGPAGGGVTAAVPGTGHSTPLSM</sequence>
<organism evidence="2">
    <name type="scientific">uncultured Mycobacteriales bacterium</name>
    <dbReference type="NCBI Taxonomy" id="581187"/>
    <lineage>
        <taxon>Bacteria</taxon>
        <taxon>Bacillati</taxon>
        <taxon>Actinomycetota</taxon>
        <taxon>Actinomycetes</taxon>
        <taxon>Mycobacteriales</taxon>
        <taxon>environmental samples</taxon>
    </lineage>
</organism>
<proteinExistence type="predicted"/>